<protein>
    <submittedName>
        <fullName evidence="2">AbrB family transcriptional regulator</fullName>
    </submittedName>
</protein>
<keyword evidence="1" id="KW-1133">Transmembrane helix</keyword>
<feature type="transmembrane region" description="Helical" evidence="1">
    <location>
        <begin position="154"/>
        <end position="172"/>
    </location>
</feature>
<keyword evidence="1" id="KW-0472">Membrane</keyword>
<dbReference type="PIRSF" id="PIRSF038991">
    <property type="entry name" value="Protein_AbrB"/>
    <property type="match status" value="1"/>
</dbReference>
<feature type="transmembrane region" description="Helical" evidence="1">
    <location>
        <begin position="184"/>
        <end position="203"/>
    </location>
</feature>
<dbReference type="Proteomes" id="UP001191082">
    <property type="component" value="Unassembled WGS sequence"/>
</dbReference>
<dbReference type="RefSeq" id="WP_138864136.1">
    <property type="nucleotide sequence ID" value="NZ_VCPC01000002.1"/>
</dbReference>
<sequence length="354" mass="35700">MISGKFAADLRVTALTLAIGALGAAIGTWAHIPVPLLLGPACAVSIAALAQVRVGLADWLRNCCFVVLGLSIGAGLDSDAGAAIVRWPLAFVALFISLMITLFLCKWVLVRVFGFDARSAVLASAPGHLSFVMSLAADSGADIGRVAVVQAIRILALTLIVPFLALALGLRVDALGAIGSAPPMGVIQLVVMVVVGVAAGLVFRRLRLPAPLLLGPMAVSGVGHLTNVAPGTMPVELVTPAFLVLGTLIGARFAGMTLRSLRESALAGLAATVISAAVALAAALPVAAALGFPVAHVLTAFAPGGLETMIALGTALGASPGFVAACHVLRLLMLTVLIPLSHARSNRTGAAPQA</sequence>
<feature type="transmembrane region" description="Helical" evidence="1">
    <location>
        <begin position="310"/>
        <end position="338"/>
    </location>
</feature>
<keyword evidence="3" id="KW-1185">Reference proteome</keyword>
<feature type="transmembrane region" description="Helical" evidence="1">
    <location>
        <begin position="12"/>
        <end position="30"/>
    </location>
</feature>
<dbReference type="InterPro" id="IPR017516">
    <property type="entry name" value="AbrB_dup"/>
</dbReference>
<accession>A0ABY2XCY4</accession>
<evidence type="ECO:0000313" key="2">
    <source>
        <dbReference type="EMBL" id="TMV13582.1"/>
    </source>
</evidence>
<comment type="caution">
    <text evidence="2">The sequence shown here is derived from an EMBL/GenBank/DDBJ whole genome shotgun (WGS) entry which is preliminary data.</text>
</comment>
<organism evidence="2 3">
    <name type="scientific">Arenibacterium halophilum</name>
    <dbReference type="NCBI Taxonomy" id="2583821"/>
    <lineage>
        <taxon>Bacteria</taxon>
        <taxon>Pseudomonadati</taxon>
        <taxon>Pseudomonadota</taxon>
        <taxon>Alphaproteobacteria</taxon>
        <taxon>Rhodobacterales</taxon>
        <taxon>Paracoccaceae</taxon>
        <taxon>Arenibacterium</taxon>
    </lineage>
</organism>
<feature type="transmembrane region" description="Helical" evidence="1">
    <location>
        <begin position="266"/>
        <end position="290"/>
    </location>
</feature>
<reference evidence="2 3" key="1">
    <citation type="submission" date="2019-05" db="EMBL/GenBank/DDBJ databases">
        <title>Marivita sp. nov. isolated from sea sediment.</title>
        <authorList>
            <person name="Kim W."/>
        </authorList>
    </citation>
    <scope>NUCLEOTIDE SEQUENCE [LARGE SCALE GENOMIC DNA]</scope>
    <source>
        <strain evidence="2 3">CAU 1492</strain>
    </source>
</reference>
<dbReference type="EMBL" id="VCPC01000002">
    <property type="protein sequence ID" value="TMV13582.1"/>
    <property type="molecule type" value="Genomic_DNA"/>
</dbReference>
<feature type="transmembrane region" description="Helical" evidence="1">
    <location>
        <begin position="210"/>
        <end position="229"/>
    </location>
</feature>
<proteinExistence type="predicted"/>
<gene>
    <name evidence="2" type="ORF">FGK64_12665</name>
</gene>
<name>A0ABY2XCY4_9RHOB</name>
<dbReference type="NCBIfam" id="TIGR03082">
    <property type="entry name" value="Gneg_AbrB_dup"/>
    <property type="match status" value="2"/>
</dbReference>
<dbReference type="InterPro" id="IPR007820">
    <property type="entry name" value="AbrB_fam"/>
</dbReference>
<dbReference type="PANTHER" id="PTHR38457">
    <property type="entry name" value="REGULATOR ABRB-RELATED"/>
    <property type="match status" value="1"/>
</dbReference>
<dbReference type="PANTHER" id="PTHR38457:SF1">
    <property type="entry name" value="REGULATOR ABRB-RELATED"/>
    <property type="match status" value="1"/>
</dbReference>
<evidence type="ECO:0000256" key="1">
    <source>
        <dbReference type="SAM" id="Phobius"/>
    </source>
</evidence>
<keyword evidence="1" id="KW-0812">Transmembrane</keyword>
<dbReference type="Pfam" id="PF05145">
    <property type="entry name" value="AbrB"/>
    <property type="match status" value="1"/>
</dbReference>
<feature type="transmembrane region" description="Helical" evidence="1">
    <location>
        <begin position="88"/>
        <end position="109"/>
    </location>
</feature>
<feature type="transmembrane region" description="Helical" evidence="1">
    <location>
        <begin position="235"/>
        <end position="254"/>
    </location>
</feature>
<evidence type="ECO:0000313" key="3">
    <source>
        <dbReference type="Proteomes" id="UP001191082"/>
    </source>
</evidence>